<dbReference type="AlphaFoldDB" id="A0A1I7MPD4"/>
<dbReference type="InterPro" id="IPR025339">
    <property type="entry name" value="DUF4245"/>
</dbReference>
<dbReference type="OrthoDB" id="4801970at2"/>
<evidence type="ECO:0008006" key="5">
    <source>
        <dbReference type="Google" id="ProtNLM"/>
    </source>
</evidence>
<gene>
    <name evidence="3" type="ORF">SAMN04487966_108120</name>
</gene>
<evidence type="ECO:0000313" key="4">
    <source>
        <dbReference type="Proteomes" id="UP000198881"/>
    </source>
</evidence>
<dbReference type="RefSeq" id="WP_091698131.1">
    <property type="nucleotide sequence ID" value="NZ_FPCG01000008.1"/>
</dbReference>
<keyword evidence="2" id="KW-0472">Membrane</keyword>
<keyword evidence="4" id="KW-1185">Reference proteome</keyword>
<feature type="transmembrane region" description="Helical" evidence="2">
    <location>
        <begin position="28"/>
        <end position="48"/>
    </location>
</feature>
<keyword evidence="2" id="KW-0812">Transmembrane</keyword>
<dbReference type="Proteomes" id="UP000198881">
    <property type="component" value="Unassembled WGS sequence"/>
</dbReference>
<organism evidence="3 4">
    <name type="scientific">Micrococcus terreus</name>
    <dbReference type="NCBI Taxonomy" id="574650"/>
    <lineage>
        <taxon>Bacteria</taxon>
        <taxon>Bacillati</taxon>
        <taxon>Actinomycetota</taxon>
        <taxon>Actinomycetes</taxon>
        <taxon>Micrococcales</taxon>
        <taxon>Micrococcaceae</taxon>
        <taxon>Micrococcus</taxon>
    </lineage>
</organism>
<sequence>MTTSSTTTPPAPKPQLTEKQAKRAGQSAMAMVLSVLATLAVALMVYFLNPGSTAETYERPVDVDAVATQATAGLDYTALSPEVPEGWRATYARLRSGGADQVPAWEAGYVTGQEEFVGLTQTDQSNPTWLSQTVKGAPNAGQVSVDGIAWALHEPAEGDRHLVGELEGTTVVISGSGELSDLEAMATALQAASEGAAQ</sequence>
<accession>A0A1I7MPD4</accession>
<feature type="region of interest" description="Disordered" evidence="1">
    <location>
        <begin position="1"/>
        <end position="22"/>
    </location>
</feature>
<evidence type="ECO:0000313" key="3">
    <source>
        <dbReference type="EMBL" id="SFV23793.1"/>
    </source>
</evidence>
<keyword evidence="2" id="KW-1133">Transmembrane helix</keyword>
<evidence type="ECO:0000256" key="2">
    <source>
        <dbReference type="SAM" id="Phobius"/>
    </source>
</evidence>
<proteinExistence type="predicted"/>
<dbReference type="Pfam" id="PF14030">
    <property type="entry name" value="DUF4245"/>
    <property type="match status" value="1"/>
</dbReference>
<evidence type="ECO:0000256" key="1">
    <source>
        <dbReference type="SAM" id="MobiDB-lite"/>
    </source>
</evidence>
<dbReference type="EMBL" id="FPCG01000008">
    <property type="protein sequence ID" value="SFV23793.1"/>
    <property type="molecule type" value="Genomic_DNA"/>
</dbReference>
<reference evidence="3 4" key="1">
    <citation type="submission" date="2016-10" db="EMBL/GenBank/DDBJ databases">
        <authorList>
            <person name="de Groot N.N."/>
        </authorList>
    </citation>
    <scope>NUCLEOTIDE SEQUENCE [LARGE SCALE GENOMIC DNA]</scope>
    <source>
        <strain evidence="3 4">CGMCC 1.7054</strain>
    </source>
</reference>
<protein>
    <recommendedName>
        <fullName evidence="5">DUF4245 domain-containing protein</fullName>
    </recommendedName>
</protein>
<name>A0A1I7MPD4_9MICC</name>
<dbReference type="STRING" id="574650.SAMN04487966_108120"/>